<dbReference type="InterPro" id="IPR014030">
    <property type="entry name" value="Ketoacyl_synth_N"/>
</dbReference>
<dbReference type="InterPro" id="IPR045851">
    <property type="entry name" value="AMP-bd_C_sf"/>
</dbReference>
<gene>
    <name evidence="15" type="ORF">SAMN04488505_112106</name>
</gene>
<dbReference type="SUPFAM" id="SSF53901">
    <property type="entry name" value="Thiolase-like"/>
    <property type="match status" value="1"/>
</dbReference>
<dbReference type="STRING" id="573321.SAMN04488505_112106"/>
<dbReference type="FunFam" id="3.40.50.980:FF:000002">
    <property type="entry name" value="Enterobactin synthetase component F"/>
    <property type="match status" value="1"/>
</dbReference>
<dbReference type="CDD" id="cd00610">
    <property type="entry name" value="OAT_like"/>
    <property type="match status" value="1"/>
</dbReference>
<dbReference type="Gene3D" id="1.10.1200.10">
    <property type="entry name" value="ACP-like"/>
    <property type="match status" value="3"/>
</dbReference>
<dbReference type="Pfam" id="PF02801">
    <property type="entry name" value="Ketoacyl-synt_C"/>
    <property type="match status" value="1"/>
</dbReference>
<dbReference type="FunFam" id="3.40.50.980:FF:000001">
    <property type="entry name" value="Non-ribosomal peptide synthetase"/>
    <property type="match status" value="1"/>
</dbReference>
<dbReference type="SUPFAM" id="SSF47336">
    <property type="entry name" value="ACP-like"/>
    <property type="match status" value="3"/>
</dbReference>
<comment type="function">
    <text evidence="12">Involved in production of the polyketide antibiotic thailandamide.</text>
</comment>
<dbReference type="FunFam" id="3.40.50.12780:FF:000012">
    <property type="entry name" value="Non-ribosomal peptide synthetase"/>
    <property type="match status" value="1"/>
</dbReference>
<dbReference type="InterPro" id="IPR036736">
    <property type="entry name" value="ACP-like_sf"/>
</dbReference>
<dbReference type="CDD" id="cd19531">
    <property type="entry name" value="LCL_NRPS-like"/>
    <property type="match status" value="2"/>
</dbReference>
<dbReference type="GO" id="GO:0008483">
    <property type="term" value="F:transaminase activity"/>
    <property type="evidence" value="ECO:0007669"/>
    <property type="project" value="InterPro"/>
</dbReference>
<dbReference type="PROSITE" id="PS52004">
    <property type="entry name" value="KS3_2"/>
    <property type="match status" value="1"/>
</dbReference>
<dbReference type="Gene3D" id="3.40.50.980">
    <property type="match status" value="2"/>
</dbReference>
<dbReference type="SMART" id="SM00827">
    <property type="entry name" value="PKS_AT"/>
    <property type="match status" value="1"/>
</dbReference>
<dbReference type="PROSITE" id="PS00012">
    <property type="entry name" value="PHOSPHOPANTETHEINE"/>
    <property type="match status" value="1"/>
</dbReference>
<dbReference type="SUPFAM" id="SSF53383">
    <property type="entry name" value="PLP-dependent transferases"/>
    <property type="match status" value="1"/>
</dbReference>
<organism evidence="15 16">
    <name type="scientific">Chitinophaga rupis</name>
    <dbReference type="NCBI Taxonomy" id="573321"/>
    <lineage>
        <taxon>Bacteria</taxon>
        <taxon>Pseudomonadati</taxon>
        <taxon>Bacteroidota</taxon>
        <taxon>Chitinophagia</taxon>
        <taxon>Chitinophagales</taxon>
        <taxon>Chitinophagaceae</taxon>
        <taxon>Chitinophaga</taxon>
    </lineage>
</organism>
<keyword evidence="7" id="KW-0808">Transferase</keyword>
<name>A0A1H8IWA4_9BACT</name>
<dbReference type="InterPro" id="IPR029063">
    <property type="entry name" value="SAM-dependent_MTases_sf"/>
</dbReference>
<dbReference type="GO" id="GO:0031177">
    <property type="term" value="F:phosphopantetheine binding"/>
    <property type="evidence" value="ECO:0007669"/>
    <property type="project" value="InterPro"/>
</dbReference>
<dbReference type="InterPro" id="IPR016039">
    <property type="entry name" value="Thiolase-like"/>
</dbReference>
<dbReference type="GO" id="GO:0043041">
    <property type="term" value="P:amino acid activation for nonribosomal peptide biosynthetic process"/>
    <property type="evidence" value="ECO:0007669"/>
    <property type="project" value="TreeGrafter"/>
</dbReference>
<dbReference type="Gene3D" id="2.30.38.10">
    <property type="entry name" value="Luciferase, Domain 3"/>
    <property type="match status" value="1"/>
</dbReference>
<dbReference type="FunFam" id="1.10.1200.10:FF:000005">
    <property type="entry name" value="Nonribosomal peptide synthetase 1"/>
    <property type="match status" value="1"/>
</dbReference>
<comment type="subcellular location">
    <subcellularLocation>
        <location evidence="3">Cytoplasm</location>
    </subcellularLocation>
</comment>
<dbReference type="FunFam" id="3.40.366.10:FF:000002">
    <property type="entry name" value="Probable polyketide synthase 2"/>
    <property type="match status" value="1"/>
</dbReference>
<evidence type="ECO:0000256" key="7">
    <source>
        <dbReference type="ARBA" id="ARBA00022679"/>
    </source>
</evidence>
<dbReference type="Gene3D" id="3.30.559.30">
    <property type="entry name" value="Nonribosomal peptide synthetase, condensation domain"/>
    <property type="match status" value="2"/>
</dbReference>
<dbReference type="NCBIfam" id="TIGR01733">
    <property type="entry name" value="AA-adenyl-dom"/>
    <property type="match status" value="1"/>
</dbReference>
<keyword evidence="5" id="KW-0963">Cytoplasm</keyword>
<dbReference type="InterPro" id="IPR009081">
    <property type="entry name" value="PP-bd_ACP"/>
</dbReference>
<dbReference type="Pfam" id="PF22621">
    <property type="entry name" value="CurL-like_PKS_C"/>
    <property type="match status" value="1"/>
</dbReference>
<dbReference type="InterPro" id="IPR015422">
    <property type="entry name" value="PyrdxlP-dep_Trfase_small"/>
</dbReference>
<evidence type="ECO:0000256" key="8">
    <source>
        <dbReference type="ARBA" id="ARBA00022737"/>
    </source>
</evidence>
<dbReference type="SMART" id="SM01294">
    <property type="entry name" value="PKS_PP_betabranch"/>
    <property type="match status" value="2"/>
</dbReference>
<feature type="domain" description="Carrier" evidence="13">
    <location>
        <begin position="3591"/>
        <end position="3666"/>
    </location>
</feature>
<evidence type="ECO:0000256" key="6">
    <source>
        <dbReference type="ARBA" id="ARBA00022553"/>
    </source>
</evidence>
<dbReference type="SMART" id="SM00825">
    <property type="entry name" value="PKS_KS"/>
    <property type="match status" value="1"/>
</dbReference>
<evidence type="ECO:0000256" key="10">
    <source>
        <dbReference type="ARBA" id="ARBA00023054"/>
    </source>
</evidence>
<dbReference type="InterPro" id="IPR001242">
    <property type="entry name" value="Condensation_dom"/>
</dbReference>
<reference evidence="15 16" key="1">
    <citation type="submission" date="2016-10" db="EMBL/GenBank/DDBJ databases">
        <authorList>
            <person name="de Groot N.N."/>
        </authorList>
    </citation>
    <scope>NUCLEOTIDE SEQUENCE [LARGE SCALE GENOMIC DNA]</scope>
    <source>
        <strain evidence="15 16">DSM 21039</strain>
    </source>
</reference>
<evidence type="ECO:0000259" key="14">
    <source>
        <dbReference type="PROSITE" id="PS52004"/>
    </source>
</evidence>
<dbReference type="SMART" id="SM00823">
    <property type="entry name" value="PKS_PP"/>
    <property type="match status" value="3"/>
</dbReference>
<evidence type="ECO:0000256" key="12">
    <source>
        <dbReference type="ARBA" id="ARBA00054155"/>
    </source>
</evidence>
<dbReference type="PANTHER" id="PTHR45527:SF1">
    <property type="entry name" value="FATTY ACID SYNTHASE"/>
    <property type="match status" value="1"/>
</dbReference>
<evidence type="ECO:0000259" key="13">
    <source>
        <dbReference type="PROSITE" id="PS50075"/>
    </source>
</evidence>
<dbReference type="SUPFAM" id="SSF55048">
    <property type="entry name" value="Probable ACP-binding domain of malonyl-CoA ACP transacylase"/>
    <property type="match status" value="1"/>
</dbReference>
<dbReference type="Pfam" id="PF00109">
    <property type="entry name" value="ketoacyl-synt"/>
    <property type="match status" value="1"/>
</dbReference>
<dbReference type="PROSITE" id="PS00600">
    <property type="entry name" value="AA_TRANSFER_CLASS_3"/>
    <property type="match status" value="1"/>
</dbReference>
<dbReference type="SUPFAM" id="SSF52777">
    <property type="entry name" value="CoA-dependent acyltransferases"/>
    <property type="match status" value="4"/>
</dbReference>
<dbReference type="CDD" id="cd00833">
    <property type="entry name" value="PKS"/>
    <property type="match status" value="1"/>
</dbReference>
<dbReference type="FunFam" id="2.30.38.10:FF:000001">
    <property type="entry name" value="Non-ribosomal peptide synthetase PvdI"/>
    <property type="match status" value="1"/>
</dbReference>
<dbReference type="InterPro" id="IPR001227">
    <property type="entry name" value="Ac_transferase_dom_sf"/>
</dbReference>
<keyword evidence="8" id="KW-0677">Repeat</keyword>
<dbReference type="Pfam" id="PF00550">
    <property type="entry name" value="PP-binding"/>
    <property type="match status" value="3"/>
</dbReference>
<keyword evidence="4" id="KW-0596">Phosphopantetheine</keyword>
<dbReference type="SUPFAM" id="SSF53335">
    <property type="entry name" value="S-adenosyl-L-methionine-dependent methyltransferases"/>
    <property type="match status" value="1"/>
</dbReference>
<evidence type="ECO:0000256" key="1">
    <source>
        <dbReference type="ARBA" id="ARBA00001933"/>
    </source>
</evidence>
<feature type="domain" description="Ketosynthase family 3 (KS3)" evidence="14">
    <location>
        <begin position="676"/>
        <end position="1091"/>
    </location>
</feature>
<sequence>MSFMEQELIPPSLTEALLMLKNEAHTGITFISGSQQETFVPYNLLYAQALSCLGYLQQQGMQPGNELVLQVDDNHSFLVTFWAALMGGIRPVPLAVAHYTESNQKLCRIWKILNHPYLLTNRRVHTNLEKSADDPAMNMQEILSGGRLLLFEDMMQHEREGNIQMPAADDIAFIQFSSGSTGTPKGVTLTHHNVITNVGAIISAGAISKTDATCSWMPLTHDMGLIGFHLVPLVLGAQQYMMPTDLYIRRPALWLQVLSAHKATLTSSPNFGYKHLLQRLDENALKDIDLSSVRLIFNGAEPISMDLCRTFLAAMQPYGLHPDVMFTVYGLAEATLAVAFPPPARPLTGIRLSRLRLGVGQRVKVDATENQVEFANLGKPVPNCRIRITNEKNEVLDEGKVGYVQISGDNVTKTYYNNPAATREVIKAGWLNTYDLGFVLEGNLFITGRAKDIIFAGGLNYYAHDIERIAEELDEIDTGRIVACGVPDTATQTDALVLFVLYKKSLESFYPLTQALKALIAARLGIRVQQVVPVKHIPKTTSGKIKRFMLLDDLLKGEYNAVLEELEKMQAAPEPAALAVPPLQELSAAAIRQHIIQFLSGRLQVRPENIDPSRAFAELGVTSMIAVELAGHLGQLLQRELDTTLAWNFANIQALTEHLSGAAVQTTTAPADHTVTEPIAIIGLACRFPGAENAAAYWELLKNGTGAVGPMTAARRALTPMNGLAVPGGYISNIDAFDAAFFGVSPKEAPCMDPQQRIMMEVCWEALEHAGLTEEKLAGSDTSVFIGVSGNDYARMQLAADAALSPYAGTGSAFSILANRLSYFLDLKGPSMAIDTACSSSLVALHQACNSIRNGESRMAITGGVNLLLSPELNEVFGAASMLSEDGKCKTFDANANGYVRGEGCGVVILKKLSAAMDDGDTVLAVISGSAINQDGRSNGLTAPNGLSQQAVIMKAMQQAGITPAAVSYIEAHGTGTPLGDPIEMNALKNVLMEEGRQHPLWIGAAKASIGHLEAAAGIAGVIKTVLALQHREIPAQLNFQSLNPNISLQQLPMHIPVQHTAWEVPEGKKRVAGISSFGFGGTNSHVLITEAATASKAVTEAPHYLLLLSAKNKTALQDLCRKYISYLQQDDITLTSVCYTAATARTHFPYRMAVSAANVQEVQAQLQSYLQAADTTAPAQRKSAPRAAFLFTGQGAQYTGMGKTLYETYPVFKDAIDKCSELLQPWLPVALTDVLFNPAHTALLHQTAYTQPALFAFEYALAQLWIAFGIQPTVVIGHSVGEYAAACIAGVFSLEDAVKLIAKRGQLMQQLPAGGEMVAIFTTADAVDAQLATLRDTVSIAAINGPKLTVIAGAAAGVQQVAAHFAAAGIRTKALQVSHAFHSPLMQPMVAAFKEAADSVTYHKPNIKFISNLSGEVMHDALATPEYWTQHILAPVQFEKGIHILEQTDCTAWMEIGPAPSLLTMCRDFTDTAARLQVMSVKPGQQDLPLLLEALGALYVNGAHIQWQAVYQPWPCARIPLPAYPFQRQQYWIEKPVSYMNKQEQPAMQYRVITPVAAPKPATTGVLEAIQNIMAAALHAQPDQLDVQLPFLEMGADSIVLVEALSKIEKIYGIKISIAQVFEELSTIQALADYIEEQNGPAVPTMDSMAAPVTVPVKALPVYQQLLHEMEVLSLDYVIQALQELHMPLRQGHQFRLGELAQQLGIAKPHYRLLRRILEMLEEGGILQQYSDVWEVLQTPVAVNPQQRMAVCLEQYPEAQAELMLLQRCAAQLPAVLTGVLNPLEVLFPKADTNGAAQVYTNSFGAQVLNTCCQEAVSAWLPLFPQEKTVKILEIGGGTGGTTTYVLKALNTRPVEYTFTDISTYLLHNSKQQFSAYPFVDFRKLDIEQDPIAQQYPQHGYDMIIAANVLHATKNMTQTLQHVRSLLAPGGVLMLIEGVRKQRWLDLTFGLTEGWWRFEDQQVRPDYPLMSREMWMQLLTRTGFQSAEWSSPMMQDQNDFLGYTFMIAQAVVAQMPAAVTPVSVPVPAVALPASNNTLENILLKQMELMNAQLQVLKGMPVGGDGAVVMAQAPVAGDVDNRAHASMYGQSAVQVAAGTMVTAGERSVTTTMETAAMQERPAVAMKAATAPIRAAKQETVKFNPVKLAEDKPLSFRQLAFLENFIQRYNAKTGASKEFVQQHRRVLSDWINSLGFRQALKEVLYPIVSAHSAGAHFTDIDGNEYVDIAMGFGVNFFGNSPAFVTAAIQEQLTEGYELATQSDLAGEVANLVHELTGVERVTFTNTGTEAVMNALRIARTKSGKSKVAVFKGYYHGTFDGLLAQSHSDGSNVYTSPVAPGTTQGMVEDMVLLNYGTDEALEYIIANAHELGGVLVEPVQSRRPGFFPKDFLLRLRQITAEKNIPFILDEIITGFRMHPGGMQAKLGIQADIVTYGKIAGGGMPIGIVAGKAAFLDAIDGGWWNYGDDSYPGAQMTVFGGTFCRHPLAMAAARAVLQHIKKAGTGLQDGVNEKTARLAAKLNTFFEACNVSIRMVHFGSLFRFEPFGKYNPLLQPIEMDVFFYMLIEKGIYTWERRICFLSAAHTERDLDLIVQKVKETILEMMGGGFFPEARYEDTVAAPAMDSLIMNSHAPLTAAQQQLWVLAQMEEAGSLAYNVHACVQMEGPVQVEALHQALQKVVDRHEALRTGISADGEQQIIHAHAEVCFSLADCSNLAGDAQAAAITQWKQEKSQVLFDGLQQPSLFHADLLRTGPATYLLLLTVHHIVSDGWSIGVLLQDLASYYTGICTQQNITLDAPQQFREYIRERDQQLTSEQRKQHTAYWLQKFAGAQPVLALPLDHARPPVKTYTGASLSKHLAPALMREVKTVSKQNGVTPFMTLLTAYMLLMHKLSGQDEVIVGIPASGRFAAQDENTIGYCAGILPLRSQLAASCSLADHMKAVKQEFINSLQHQDVPMADWMQQLDLPQDLSSTPLFSTVFNVNPAIVNASAMEFHGLRTSFLPLDMHFTAYDLIFDMMEENGEWVLSCVYNTDLFEAATVQRFADFYEIMLRNITVSVSTPVAASSILTAAEQQQLLAFNDTAADFPDDKTLAQLFEEQVLLRPDATALVFEEKRLSFTELNEKANQLAHYLQTNYQLGPNDLVALIMDRSEWMVIALLGILKAGAAYVPIATEYPLERMHYILNDTKARVAITDSAIPELAIALPLAASWASIAACSNKNPEHTCTATDLAYVIYTSGSTGQPKGVMVAHKGVVNRLHWQHGYYNITPADVVLQKTPYVFDVSVWEFFVPLCYGARLVLCPKDAAYDPELLTALVAAHGITQIHFVPSMLGLFLQALDAEKVRQLQSLKQVYCSGEALKPEFVKQFFTVLSCGLHNHYGPTEASVEVSNYSARPNDVVIPIGKPISNLQLYVLDKALQLAPIGVTGELYIGGIGLAKGYWNQPALTKEKFISNPHKANDTLYHTGDIARWLPDGNVEYLGRTDQQVKIRGYRIETGEIEHALAEHEQVKDVVVLARSGKGAEPYLAAYFTSEVNIESAVLRSYLLQRLPEYMVPAWFIQLGSIPLNVSGKADRKSLPDPEVMGLVHNNDFIAPRNIAETTLAGLWEEVLGHNHISVQDRFFEVGGQSLKAARLAARIQQAFQVRVPLRQLFRHTTIEEQAMMIERAGKKEIAAIDVIPEQPYYEVSQAQRRLWMMNEFETAQTAFNMTGAAMLEGQLDINAFREAFQQLINRHEILRTTFIRVDGEPKQVVHANTNFAVTYIDLRKENAPQQQLTRLLEEAAKCSFNLEQGPLMQVLLIQLQDEVYRISFTMHHIISDGWSLEILINEVWQLYGALVQQKPAPLAPLRLQYKDYAHWRNQQMQQGAMEAHRRYWLKQFEGEVPVLHLPADKTRPAVKTHRGSTAWFMLDAALSAAIDRMATETQVTPFSVLLAAVNLLLYRYTGQKDLVVGVPIGGRDHPELENQIGFYTNMIAVRSQLPVQQSFKEVLTATEKCFIEAYEHGIYPFNQVVEDLHLQRDPGRSHLFDVMLQYESFTSIHSTGERYAGITLRTLDIDDGASKFDLTFAFKPVENGLQLSINYSTDLFLPATIAAMKDELVKLLNAVQQNMQLTPVALKQQLSGTQQEQWQFATTAISADF</sequence>
<keyword evidence="16" id="KW-1185">Reference proteome</keyword>
<dbReference type="InterPro" id="IPR016036">
    <property type="entry name" value="Malonyl_transacylase_ACP-bd"/>
</dbReference>
<evidence type="ECO:0000256" key="5">
    <source>
        <dbReference type="ARBA" id="ARBA00022490"/>
    </source>
</evidence>
<comment type="similarity">
    <text evidence="11">In the C-terminal section; belongs to the NRP synthetase family.</text>
</comment>
<dbReference type="Proteomes" id="UP000198984">
    <property type="component" value="Unassembled WGS sequence"/>
</dbReference>
<dbReference type="Pfam" id="PF00698">
    <property type="entry name" value="Acyl_transf_1"/>
    <property type="match status" value="1"/>
</dbReference>
<accession>A0A1H8IWA4</accession>
<dbReference type="InterPro" id="IPR020841">
    <property type="entry name" value="PKS_Beta-ketoAc_synthase_dom"/>
</dbReference>
<dbReference type="EMBL" id="FOBB01000012">
    <property type="protein sequence ID" value="SEN72864.1"/>
    <property type="molecule type" value="Genomic_DNA"/>
</dbReference>
<dbReference type="PROSITE" id="PS00606">
    <property type="entry name" value="KS3_1"/>
    <property type="match status" value="1"/>
</dbReference>
<dbReference type="InterPro" id="IPR023213">
    <property type="entry name" value="CAT-like_dom_sf"/>
</dbReference>
<dbReference type="Gene3D" id="3.30.70.3290">
    <property type="match status" value="1"/>
</dbReference>
<dbReference type="GO" id="GO:0009403">
    <property type="term" value="P:toxin biosynthetic process"/>
    <property type="evidence" value="ECO:0007669"/>
    <property type="project" value="UniProtKB-ARBA"/>
</dbReference>
<dbReference type="Gene3D" id="3.30.300.30">
    <property type="match status" value="2"/>
</dbReference>
<dbReference type="GO" id="GO:0006633">
    <property type="term" value="P:fatty acid biosynthetic process"/>
    <property type="evidence" value="ECO:0007669"/>
    <property type="project" value="InterPro"/>
</dbReference>
<dbReference type="InterPro" id="IPR013217">
    <property type="entry name" value="Methyltransf_12"/>
</dbReference>
<dbReference type="InterPro" id="IPR006162">
    <property type="entry name" value="Ppantetheine_attach_site"/>
</dbReference>
<dbReference type="InterPro" id="IPR016035">
    <property type="entry name" value="Acyl_Trfase/lysoPLipase"/>
</dbReference>
<dbReference type="GO" id="GO:0004315">
    <property type="term" value="F:3-oxoacyl-[acyl-carrier-protein] synthase activity"/>
    <property type="evidence" value="ECO:0007669"/>
    <property type="project" value="InterPro"/>
</dbReference>
<dbReference type="Gene3D" id="3.40.366.10">
    <property type="entry name" value="Malonyl-Coenzyme A Acyl Carrier Protein, domain 2"/>
    <property type="match status" value="1"/>
</dbReference>
<dbReference type="InterPro" id="IPR015421">
    <property type="entry name" value="PyrdxlP-dep_Trfase_major"/>
</dbReference>
<dbReference type="InterPro" id="IPR005814">
    <property type="entry name" value="Aminotrans_3"/>
</dbReference>
<dbReference type="PANTHER" id="PTHR45527">
    <property type="entry name" value="NONRIBOSOMAL PEPTIDE SYNTHETASE"/>
    <property type="match status" value="1"/>
</dbReference>
<dbReference type="InterPro" id="IPR015424">
    <property type="entry name" value="PyrdxlP-dep_Trfase"/>
</dbReference>
<dbReference type="Pfam" id="PF00668">
    <property type="entry name" value="Condensation"/>
    <property type="match status" value="2"/>
</dbReference>
<evidence type="ECO:0000256" key="2">
    <source>
        <dbReference type="ARBA" id="ARBA00001957"/>
    </source>
</evidence>
<dbReference type="InterPro" id="IPR014031">
    <property type="entry name" value="Ketoacyl_synth_C"/>
</dbReference>
<dbReference type="Gene3D" id="3.40.640.10">
    <property type="entry name" value="Type I PLP-dependent aspartate aminotransferase-like (Major domain)"/>
    <property type="match status" value="1"/>
</dbReference>
<dbReference type="Gene3D" id="3.30.559.10">
    <property type="entry name" value="Chloramphenicol acetyltransferase-like domain"/>
    <property type="match status" value="2"/>
</dbReference>
<evidence type="ECO:0000256" key="4">
    <source>
        <dbReference type="ARBA" id="ARBA00022450"/>
    </source>
</evidence>
<dbReference type="PROSITE" id="PS50075">
    <property type="entry name" value="CARRIER"/>
    <property type="match status" value="3"/>
</dbReference>
<evidence type="ECO:0000313" key="15">
    <source>
        <dbReference type="EMBL" id="SEN72864.1"/>
    </source>
</evidence>
<keyword evidence="10" id="KW-0175">Coiled coil</keyword>
<dbReference type="CDD" id="cd05930">
    <property type="entry name" value="A_NRPS"/>
    <property type="match status" value="1"/>
</dbReference>
<dbReference type="InterPro" id="IPR014043">
    <property type="entry name" value="Acyl_transferase_dom"/>
</dbReference>
<dbReference type="GO" id="GO:0005829">
    <property type="term" value="C:cytosol"/>
    <property type="evidence" value="ECO:0007669"/>
    <property type="project" value="TreeGrafter"/>
</dbReference>
<evidence type="ECO:0000256" key="11">
    <source>
        <dbReference type="ARBA" id="ARBA00029443"/>
    </source>
</evidence>
<evidence type="ECO:0000256" key="3">
    <source>
        <dbReference type="ARBA" id="ARBA00004496"/>
    </source>
</evidence>
<dbReference type="InterPro" id="IPR000873">
    <property type="entry name" value="AMP-dep_synth/lig_dom"/>
</dbReference>
<evidence type="ECO:0000313" key="16">
    <source>
        <dbReference type="Proteomes" id="UP000198984"/>
    </source>
</evidence>
<dbReference type="InterPro" id="IPR049704">
    <property type="entry name" value="Aminotrans_3_PPA_site"/>
</dbReference>
<dbReference type="SUPFAM" id="SSF52151">
    <property type="entry name" value="FabD/lysophospholipase-like"/>
    <property type="match status" value="1"/>
</dbReference>
<dbReference type="Gene3D" id="3.40.47.10">
    <property type="match status" value="1"/>
</dbReference>
<dbReference type="SUPFAM" id="SSF56801">
    <property type="entry name" value="Acetyl-CoA synthetase-like"/>
    <property type="match status" value="2"/>
</dbReference>
<dbReference type="Pfam" id="PF00501">
    <property type="entry name" value="AMP-binding"/>
    <property type="match status" value="2"/>
</dbReference>
<keyword evidence="6" id="KW-0597">Phosphoprotein</keyword>
<dbReference type="Gene3D" id="3.40.50.150">
    <property type="entry name" value="Vaccinia Virus protein VP39"/>
    <property type="match status" value="1"/>
</dbReference>
<comment type="cofactor">
    <cofactor evidence="2">
        <name>pantetheine 4'-phosphate</name>
        <dbReference type="ChEBI" id="CHEBI:47942"/>
    </cofactor>
</comment>
<evidence type="ECO:0000256" key="9">
    <source>
        <dbReference type="ARBA" id="ARBA00022898"/>
    </source>
</evidence>
<protein>
    <submittedName>
        <fullName evidence="15">Microcystin synthetase protein McyE</fullName>
    </submittedName>
</protein>
<dbReference type="Gene3D" id="3.90.1150.10">
    <property type="entry name" value="Aspartate Aminotransferase, domain 1"/>
    <property type="match status" value="1"/>
</dbReference>
<dbReference type="GO" id="GO:0030170">
    <property type="term" value="F:pyridoxal phosphate binding"/>
    <property type="evidence" value="ECO:0007669"/>
    <property type="project" value="InterPro"/>
</dbReference>
<keyword evidence="9" id="KW-0663">Pyridoxal phosphate</keyword>
<dbReference type="InterPro" id="IPR020806">
    <property type="entry name" value="PKS_PP-bd"/>
</dbReference>
<dbReference type="PROSITE" id="PS00455">
    <property type="entry name" value="AMP_BINDING"/>
    <property type="match status" value="2"/>
</dbReference>
<comment type="cofactor">
    <cofactor evidence="1">
        <name>pyridoxal 5'-phosphate</name>
        <dbReference type="ChEBI" id="CHEBI:597326"/>
    </cofactor>
</comment>
<dbReference type="Pfam" id="PF00202">
    <property type="entry name" value="Aminotran_3"/>
    <property type="match status" value="1"/>
</dbReference>
<feature type="domain" description="Carrier" evidence="13">
    <location>
        <begin position="589"/>
        <end position="663"/>
    </location>
</feature>
<dbReference type="FunFam" id="3.40.47.10:FF:000019">
    <property type="entry name" value="Polyketide synthase type I"/>
    <property type="match status" value="1"/>
</dbReference>
<dbReference type="InterPro" id="IPR042099">
    <property type="entry name" value="ANL_N_sf"/>
</dbReference>
<dbReference type="InterPro" id="IPR020845">
    <property type="entry name" value="AMP-binding_CS"/>
</dbReference>
<dbReference type="InterPro" id="IPR010071">
    <property type="entry name" value="AA_adenyl_dom"/>
</dbReference>
<dbReference type="Pfam" id="PF08242">
    <property type="entry name" value="Methyltransf_12"/>
    <property type="match status" value="1"/>
</dbReference>
<dbReference type="Gene3D" id="3.40.50.12780">
    <property type="entry name" value="N-terminal domain of ligase-like"/>
    <property type="match status" value="1"/>
</dbReference>
<feature type="domain" description="Carrier" evidence="13">
    <location>
        <begin position="1562"/>
        <end position="1640"/>
    </location>
</feature>
<proteinExistence type="inferred from homology"/>
<dbReference type="InterPro" id="IPR018201">
    <property type="entry name" value="Ketoacyl_synth_AS"/>
</dbReference>